<evidence type="ECO:0000313" key="1">
    <source>
        <dbReference type="EMBL" id="TFY54916.1"/>
    </source>
</evidence>
<evidence type="ECO:0000313" key="2">
    <source>
        <dbReference type="Proteomes" id="UP000298327"/>
    </source>
</evidence>
<organism evidence="1 2">
    <name type="scientific">Dentipellis fragilis</name>
    <dbReference type="NCBI Taxonomy" id="205917"/>
    <lineage>
        <taxon>Eukaryota</taxon>
        <taxon>Fungi</taxon>
        <taxon>Dikarya</taxon>
        <taxon>Basidiomycota</taxon>
        <taxon>Agaricomycotina</taxon>
        <taxon>Agaricomycetes</taxon>
        <taxon>Russulales</taxon>
        <taxon>Hericiaceae</taxon>
        <taxon>Dentipellis</taxon>
    </lineage>
</organism>
<keyword evidence="2" id="KW-1185">Reference proteome</keyword>
<gene>
    <name evidence="1" type="ORF">EVG20_g9515</name>
</gene>
<name>A0A4Y9XXN3_9AGAM</name>
<accession>A0A4Y9XXN3</accession>
<proteinExistence type="predicted"/>
<reference evidence="1 2" key="1">
    <citation type="submission" date="2019-02" db="EMBL/GenBank/DDBJ databases">
        <title>Genome sequencing of the rare red list fungi Dentipellis fragilis.</title>
        <authorList>
            <person name="Buettner E."/>
            <person name="Kellner H."/>
        </authorList>
    </citation>
    <scope>NUCLEOTIDE SEQUENCE [LARGE SCALE GENOMIC DNA]</scope>
    <source>
        <strain evidence="1 2">DSM 105465</strain>
    </source>
</reference>
<dbReference type="AlphaFoldDB" id="A0A4Y9XXN3"/>
<sequence length="132" mass="13794">MRISALRTCCAACWMLDDYALNGDWTSGAGRCGQAVYYGDKAAITWRSVMISAGPGTRTRRAEDMQIGIKSAPTPPSPPPSAIQYRSGATGAGIIAVVQGSRAGGGARARAPGFMSERSEGVALRNNEQTVV</sequence>
<protein>
    <submittedName>
        <fullName evidence="1">Uncharacterized protein</fullName>
    </submittedName>
</protein>
<dbReference type="EMBL" id="SEOQ01000973">
    <property type="protein sequence ID" value="TFY54916.1"/>
    <property type="molecule type" value="Genomic_DNA"/>
</dbReference>
<dbReference type="Proteomes" id="UP000298327">
    <property type="component" value="Unassembled WGS sequence"/>
</dbReference>
<comment type="caution">
    <text evidence="1">The sequence shown here is derived from an EMBL/GenBank/DDBJ whole genome shotgun (WGS) entry which is preliminary data.</text>
</comment>